<dbReference type="SUPFAM" id="SSF50729">
    <property type="entry name" value="PH domain-like"/>
    <property type="match status" value="1"/>
</dbReference>
<evidence type="ECO:0000259" key="2">
    <source>
        <dbReference type="PROSITE" id="PS50196"/>
    </source>
</evidence>
<protein>
    <recommendedName>
        <fullName evidence="2">RanBD1 domain-containing protein</fullName>
    </recommendedName>
</protein>
<feature type="region of interest" description="Disordered" evidence="1">
    <location>
        <begin position="176"/>
        <end position="206"/>
    </location>
</feature>
<dbReference type="Proteomes" id="UP000663868">
    <property type="component" value="Unassembled WGS sequence"/>
</dbReference>
<accession>A0A820JB72</accession>
<dbReference type="SMART" id="SM00160">
    <property type="entry name" value="RanBD"/>
    <property type="match status" value="1"/>
</dbReference>
<comment type="caution">
    <text evidence="3">The sequence shown here is derived from an EMBL/GenBank/DDBJ whole genome shotgun (WGS) entry which is preliminary data.</text>
</comment>
<feature type="compositionally biased region" description="Polar residues" evidence="1">
    <location>
        <begin position="30"/>
        <end position="48"/>
    </location>
</feature>
<dbReference type="InterPro" id="IPR000156">
    <property type="entry name" value="Ran_bind_dom"/>
</dbReference>
<evidence type="ECO:0000313" key="3">
    <source>
        <dbReference type="EMBL" id="CAF4322144.1"/>
    </source>
</evidence>
<evidence type="ECO:0000256" key="1">
    <source>
        <dbReference type="SAM" id="MobiDB-lite"/>
    </source>
</evidence>
<feature type="domain" description="RanBD1" evidence="2">
    <location>
        <begin position="208"/>
        <end position="331"/>
    </location>
</feature>
<dbReference type="EMBL" id="CAJOBB010015904">
    <property type="protein sequence ID" value="CAF4322144.1"/>
    <property type="molecule type" value="Genomic_DNA"/>
</dbReference>
<dbReference type="Gene3D" id="2.30.29.30">
    <property type="entry name" value="Pleckstrin-homology domain (PH domain)/Phosphotyrosine-binding domain (PTB)"/>
    <property type="match status" value="1"/>
</dbReference>
<dbReference type="InterPro" id="IPR045256">
    <property type="entry name" value="RanBP1_RanBD"/>
</dbReference>
<evidence type="ECO:0000313" key="4">
    <source>
        <dbReference type="Proteomes" id="UP000663868"/>
    </source>
</evidence>
<dbReference type="GO" id="GO:0005643">
    <property type="term" value="C:nuclear pore"/>
    <property type="evidence" value="ECO:0007669"/>
    <property type="project" value="TreeGrafter"/>
</dbReference>
<dbReference type="Pfam" id="PF00638">
    <property type="entry name" value="Ran_BP1"/>
    <property type="match status" value="1"/>
</dbReference>
<feature type="compositionally biased region" description="Acidic residues" evidence="1">
    <location>
        <begin position="189"/>
        <end position="203"/>
    </location>
</feature>
<gene>
    <name evidence="3" type="ORF">KXQ929_LOCUS46685</name>
</gene>
<feature type="non-terminal residue" evidence="3">
    <location>
        <position position="1"/>
    </location>
</feature>
<dbReference type="InterPro" id="IPR045255">
    <property type="entry name" value="RanBP1-like"/>
</dbReference>
<sequence>SNSNTASQYDNKPSIFGSFNGSSSIFGSSTPLNNTNGSIFGGNTSSKPSNNATSGFSFPGFGGGSGAAATTPSNGFQFSTPTANATTTTASTTTTTTTTTDTNPTFSFGSTAATSTANTNSTFSFGSTNKQPLFGNSPKFSFSDLAKQTPTNEDKPTSNGTEQRVFAGQGSLVFGTGATNITTTGNNHEDDDGEGGGGDDSEYEPNVSFKPIVQLSAVEVKTGEEDENVLFCERGKLYRFDAEANQMKERGTGEIKVLQHKTTKVCRILMRREQVLKLCANHQITSQMELKPHQGSENAYVWSAMDFADGEAKHETLCIRFKSGDVAKRFV</sequence>
<feature type="compositionally biased region" description="Polar residues" evidence="1">
    <location>
        <begin position="146"/>
        <end position="162"/>
    </location>
</feature>
<dbReference type="GO" id="GO:0006913">
    <property type="term" value="P:nucleocytoplasmic transport"/>
    <property type="evidence" value="ECO:0007669"/>
    <property type="project" value="InterPro"/>
</dbReference>
<feature type="non-terminal residue" evidence="3">
    <location>
        <position position="331"/>
    </location>
</feature>
<dbReference type="GO" id="GO:0005737">
    <property type="term" value="C:cytoplasm"/>
    <property type="evidence" value="ECO:0007669"/>
    <property type="project" value="TreeGrafter"/>
</dbReference>
<dbReference type="FunFam" id="2.30.29.30:FF:000018">
    <property type="entry name" value="E3 SUMO-protein ligase RanBP2"/>
    <property type="match status" value="1"/>
</dbReference>
<feature type="region of interest" description="Disordered" evidence="1">
    <location>
        <begin position="136"/>
        <end position="162"/>
    </location>
</feature>
<feature type="region of interest" description="Disordered" evidence="1">
    <location>
        <begin position="68"/>
        <end position="108"/>
    </location>
</feature>
<organism evidence="3 4">
    <name type="scientific">Adineta steineri</name>
    <dbReference type="NCBI Taxonomy" id="433720"/>
    <lineage>
        <taxon>Eukaryota</taxon>
        <taxon>Metazoa</taxon>
        <taxon>Spiralia</taxon>
        <taxon>Gnathifera</taxon>
        <taxon>Rotifera</taxon>
        <taxon>Eurotatoria</taxon>
        <taxon>Bdelloidea</taxon>
        <taxon>Adinetida</taxon>
        <taxon>Adinetidae</taxon>
        <taxon>Adineta</taxon>
    </lineage>
</organism>
<dbReference type="PANTHER" id="PTHR23138">
    <property type="entry name" value="RAN BINDING PROTEIN"/>
    <property type="match status" value="1"/>
</dbReference>
<name>A0A820JB72_9BILA</name>
<dbReference type="GO" id="GO:0005096">
    <property type="term" value="F:GTPase activator activity"/>
    <property type="evidence" value="ECO:0007669"/>
    <property type="project" value="TreeGrafter"/>
</dbReference>
<dbReference type="InterPro" id="IPR011993">
    <property type="entry name" value="PH-like_dom_sf"/>
</dbReference>
<reference evidence="3" key="1">
    <citation type="submission" date="2021-02" db="EMBL/GenBank/DDBJ databases">
        <authorList>
            <person name="Nowell W R."/>
        </authorList>
    </citation>
    <scope>NUCLEOTIDE SEQUENCE</scope>
</reference>
<proteinExistence type="predicted"/>
<feature type="region of interest" description="Disordered" evidence="1">
    <location>
        <begin position="26"/>
        <end position="48"/>
    </location>
</feature>
<dbReference type="AlphaFoldDB" id="A0A820JB72"/>
<dbReference type="PROSITE" id="PS50196">
    <property type="entry name" value="RANBD1"/>
    <property type="match status" value="1"/>
</dbReference>
<dbReference type="PANTHER" id="PTHR23138:SF87">
    <property type="entry name" value="E3 SUMO-PROTEIN LIGASE RANBP2"/>
    <property type="match status" value="1"/>
</dbReference>
<feature type="compositionally biased region" description="Low complexity" evidence="1">
    <location>
        <begin position="176"/>
        <end position="186"/>
    </location>
</feature>
<dbReference type="CDD" id="cd13179">
    <property type="entry name" value="RanBD_RanBP1"/>
    <property type="match status" value="1"/>
</dbReference>